<proteinExistence type="predicted"/>
<organism evidence="1 2">
    <name type="scientific">Portunus trituberculatus</name>
    <name type="common">Swimming crab</name>
    <name type="synonym">Neptunus trituberculatus</name>
    <dbReference type="NCBI Taxonomy" id="210409"/>
    <lineage>
        <taxon>Eukaryota</taxon>
        <taxon>Metazoa</taxon>
        <taxon>Ecdysozoa</taxon>
        <taxon>Arthropoda</taxon>
        <taxon>Crustacea</taxon>
        <taxon>Multicrustacea</taxon>
        <taxon>Malacostraca</taxon>
        <taxon>Eumalacostraca</taxon>
        <taxon>Eucarida</taxon>
        <taxon>Decapoda</taxon>
        <taxon>Pleocyemata</taxon>
        <taxon>Brachyura</taxon>
        <taxon>Eubrachyura</taxon>
        <taxon>Portunoidea</taxon>
        <taxon>Portunidae</taxon>
        <taxon>Portuninae</taxon>
        <taxon>Portunus</taxon>
    </lineage>
</organism>
<reference evidence="1 2" key="1">
    <citation type="submission" date="2019-05" db="EMBL/GenBank/DDBJ databases">
        <title>Another draft genome of Portunus trituberculatus and its Hox gene families provides insights of decapod evolution.</title>
        <authorList>
            <person name="Jeong J.-H."/>
            <person name="Song I."/>
            <person name="Kim S."/>
            <person name="Choi T."/>
            <person name="Kim D."/>
            <person name="Ryu S."/>
            <person name="Kim W."/>
        </authorList>
    </citation>
    <scope>NUCLEOTIDE SEQUENCE [LARGE SCALE GENOMIC DNA]</scope>
    <source>
        <tissue evidence="1">Muscle</tissue>
    </source>
</reference>
<sequence>MVMVMVEAAVAPTMWRGRGMGLQQEQWHSTEHHAPRIPHLYPTTRPPTPCWRHPPCCGINVSRLSPQHLDLSPLTTEITGVPAAPVAATRKDQVIRDLTRQDTTSVAE</sequence>
<name>A0A5B7G6S8_PORTR</name>
<protein>
    <submittedName>
        <fullName evidence="1">Uncharacterized protein</fullName>
    </submittedName>
</protein>
<evidence type="ECO:0000313" key="2">
    <source>
        <dbReference type="Proteomes" id="UP000324222"/>
    </source>
</evidence>
<dbReference type="EMBL" id="VSRR010011497">
    <property type="protein sequence ID" value="MPC53267.1"/>
    <property type="molecule type" value="Genomic_DNA"/>
</dbReference>
<dbReference type="AlphaFoldDB" id="A0A5B7G6S8"/>
<accession>A0A5B7G6S8</accession>
<keyword evidence="2" id="KW-1185">Reference proteome</keyword>
<evidence type="ECO:0000313" key="1">
    <source>
        <dbReference type="EMBL" id="MPC53267.1"/>
    </source>
</evidence>
<gene>
    <name evidence="1" type="ORF">E2C01_047156</name>
</gene>
<comment type="caution">
    <text evidence="1">The sequence shown here is derived from an EMBL/GenBank/DDBJ whole genome shotgun (WGS) entry which is preliminary data.</text>
</comment>
<dbReference type="Proteomes" id="UP000324222">
    <property type="component" value="Unassembled WGS sequence"/>
</dbReference>